<dbReference type="InterPro" id="IPR052210">
    <property type="entry name" value="LysM1-like"/>
</dbReference>
<keyword evidence="1" id="KW-0147">Chitin-binding</keyword>
<dbReference type="Pfam" id="PF01476">
    <property type="entry name" value="LysM"/>
    <property type="match status" value="3"/>
</dbReference>
<feature type="domain" description="LysM" evidence="5">
    <location>
        <begin position="207"/>
        <end position="253"/>
    </location>
</feature>
<proteinExistence type="inferred from homology"/>
<dbReference type="EMBL" id="JPDN02000036">
    <property type="protein sequence ID" value="PON22667.1"/>
    <property type="molecule type" value="Genomic_DNA"/>
</dbReference>
<comment type="caution">
    <text evidence="6">The sequence shown here is derived from an EMBL/GenBank/DDBJ whole genome shotgun (WGS) entry which is preliminary data.</text>
</comment>
<evidence type="ECO:0000256" key="2">
    <source>
        <dbReference type="ARBA" id="ARBA00023026"/>
    </source>
</evidence>
<evidence type="ECO:0000313" key="6">
    <source>
        <dbReference type="EMBL" id="PON22667.1"/>
    </source>
</evidence>
<feature type="chain" id="PRO_5015108260" description="LysM domain-containing protein" evidence="4">
    <location>
        <begin position="22"/>
        <end position="283"/>
    </location>
</feature>
<dbReference type="SMART" id="SM00257">
    <property type="entry name" value="LysM"/>
    <property type="match status" value="2"/>
</dbReference>
<name>A0A2P4ZEE9_9HYPO</name>
<comment type="similarity">
    <text evidence="3">Belongs to the secreted LysM effector family.</text>
</comment>
<dbReference type="SUPFAM" id="SSF54106">
    <property type="entry name" value="LysM domain"/>
    <property type="match status" value="2"/>
</dbReference>
<evidence type="ECO:0000256" key="4">
    <source>
        <dbReference type="SAM" id="SignalP"/>
    </source>
</evidence>
<dbReference type="CDD" id="cd00118">
    <property type="entry name" value="LysM"/>
    <property type="match status" value="2"/>
</dbReference>
<dbReference type="AlphaFoldDB" id="A0A2P4ZEE9"/>
<organism evidence="6 7">
    <name type="scientific">Trichoderma gamsii</name>
    <dbReference type="NCBI Taxonomy" id="398673"/>
    <lineage>
        <taxon>Eukaryota</taxon>
        <taxon>Fungi</taxon>
        <taxon>Dikarya</taxon>
        <taxon>Ascomycota</taxon>
        <taxon>Pezizomycotina</taxon>
        <taxon>Sordariomycetes</taxon>
        <taxon>Hypocreomycetidae</taxon>
        <taxon>Hypocreales</taxon>
        <taxon>Hypocreaceae</taxon>
        <taxon>Trichoderma</taxon>
    </lineage>
</organism>
<dbReference type="Gene3D" id="3.10.350.10">
    <property type="entry name" value="LysM domain"/>
    <property type="match status" value="2"/>
</dbReference>
<keyword evidence="2" id="KW-0843">Virulence</keyword>
<keyword evidence="4" id="KW-0732">Signal</keyword>
<dbReference type="Proteomes" id="UP000054821">
    <property type="component" value="Unassembled WGS sequence"/>
</dbReference>
<keyword evidence="7" id="KW-1185">Reference proteome</keyword>
<evidence type="ECO:0000259" key="5">
    <source>
        <dbReference type="PROSITE" id="PS51782"/>
    </source>
</evidence>
<evidence type="ECO:0000313" key="7">
    <source>
        <dbReference type="Proteomes" id="UP000054821"/>
    </source>
</evidence>
<sequence>MDLNKLFVTLFLLALRAHAFAFPAPVLTNESTAAIECKKHTVHNGDTCFSITRANNITYTQILAWNNDLRPACANIKEFLGKNICISNPSGKLFIPNNSRGATTTISTQAPKPTPVLDKTNEHCGQFYKIAKGDDCSTIEAKFGTSLEDLPVGNISTYPGYGGAQTDDAMWVELPMKSVPRRDIMASYRASKPVIPMANGTRRDCNLFYKVKKGDECSGIAAHTKIDLEDFYKWNPAVKVDCSGLQAEVYVCVERTGPEIARPAMIPGLKTVAEPKMTTVMVY</sequence>
<dbReference type="PANTHER" id="PTHR34997:SF1">
    <property type="entry name" value="PEPTIDOGLYCAN-BINDING LYSIN DOMAIN"/>
    <property type="match status" value="1"/>
</dbReference>
<dbReference type="PANTHER" id="PTHR34997">
    <property type="entry name" value="AM15"/>
    <property type="match status" value="1"/>
</dbReference>
<reference evidence="6 7" key="1">
    <citation type="journal article" date="2016" name="Genome Announc.">
        <title>Draft Whole-Genome Sequence of Trichoderma gamsii T6085, a Promising Biocontrol Agent of Fusarium Head Blight on Wheat.</title>
        <authorList>
            <person name="Baroncelli R."/>
            <person name="Zapparata A."/>
            <person name="Piaggeschi G."/>
            <person name="Sarrocco S."/>
            <person name="Vannacci G."/>
        </authorList>
    </citation>
    <scope>NUCLEOTIDE SEQUENCE [LARGE SCALE GENOMIC DNA]</scope>
    <source>
        <strain evidence="6 7">T6085</strain>
    </source>
</reference>
<dbReference type="GO" id="GO:0008061">
    <property type="term" value="F:chitin binding"/>
    <property type="evidence" value="ECO:0007669"/>
    <property type="project" value="UniProtKB-KW"/>
</dbReference>
<gene>
    <name evidence="6" type="ORF">TGAM01_v208556</name>
</gene>
<accession>A0A2P4ZEE9</accession>
<dbReference type="InterPro" id="IPR018392">
    <property type="entry name" value="LysM"/>
</dbReference>
<evidence type="ECO:0000256" key="1">
    <source>
        <dbReference type="ARBA" id="ARBA00022669"/>
    </source>
</evidence>
<evidence type="ECO:0000256" key="3">
    <source>
        <dbReference type="ARBA" id="ARBA00044955"/>
    </source>
</evidence>
<dbReference type="RefSeq" id="XP_024404918.1">
    <property type="nucleotide sequence ID" value="XM_024550363.1"/>
</dbReference>
<dbReference type="PROSITE" id="PS51782">
    <property type="entry name" value="LYSM"/>
    <property type="match status" value="2"/>
</dbReference>
<dbReference type="STRING" id="398673.A0A2P4ZEE9"/>
<feature type="domain" description="LysM" evidence="5">
    <location>
        <begin position="38"/>
        <end position="86"/>
    </location>
</feature>
<protein>
    <recommendedName>
        <fullName evidence="5">LysM domain-containing protein</fullName>
    </recommendedName>
</protein>
<dbReference type="InterPro" id="IPR036779">
    <property type="entry name" value="LysM_dom_sf"/>
</dbReference>
<dbReference type="GeneID" id="29991077"/>
<feature type="signal peptide" evidence="4">
    <location>
        <begin position="1"/>
        <end position="21"/>
    </location>
</feature>